<dbReference type="InterPro" id="IPR014942">
    <property type="entry name" value="AbiEii"/>
</dbReference>
<dbReference type="EMBL" id="GG704911">
    <property type="protein sequence ID" value="EAS36181.1"/>
    <property type="molecule type" value="Genomic_DNA"/>
</dbReference>
<dbReference type="AlphaFoldDB" id="A0A0E1S528"/>
<dbReference type="KEGG" id="cim:CIMG_01535"/>
<evidence type="ECO:0000313" key="2">
    <source>
        <dbReference type="Proteomes" id="UP000001261"/>
    </source>
</evidence>
<dbReference type="RefSeq" id="XP_001247764.1">
    <property type="nucleotide sequence ID" value="XM_001247763.1"/>
</dbReference>
<keyword evidence="2" id="KW-1185">Reference proteome</keyword>
<name>A0A0E1S528_COCIM</name>
<dbReference type="OMA" id="VEKNDHI"/>
<sequence>MDAPIFDDPELFRQRLYLVHQSMLFTRESRMATLEHLFAATGYVADVLETNCIAFALMGGLAFLLMGGHRGTCNVDIAIDSNMKDLLPILAIQPRIWCPTFPKMGVMTVFVETGAPHEENLPSLKVMVNFIFRGSLGAPDELELSSGRFAVVRFPGQRNFPILDLANIMASKLAAFFANGDEKDFQDLRFLIVKFGESVQQIQMLLNKTHCRAFLRRCAIVWVPNGSEPHSELKRILGL</sequence>
<reference evidence="2" key="2">
    <citation type="journal article" date="2010" name="Genome Res.">
        <title>Population genomic sequencing of Coccidioides fungi reveals recent hybridization and transposon control.</title>
        <authorList>
            <person name="Neafsey D.E."/>
            <person name="Barker B.M."/>
            <person name="Sharpton T.J."/>
            <person name="Stajich J.E."/>
            <person name="Park D.J."/>
            <person name="Whiston E."/>
            <person name="Hung C.-Y."/>
            <person name="McMahan C."/>
            <person name="White J."/>
            <person name="Sykes S."/>
            <person name="Heiman D."/>
            <person name="Young S."/>
            <person name="Zeng Q."/>
            <person name="Abouelleil A."/>
            <person name="Aftuck L."/>
            <person name="Bessette D."/>
            <person name="Brown A."/>
            <person name="FitzGerald M."/>
            <person name="Lui A."/>
            <person name="Macdonald J.P."/>
            <person name="Priest M."/>
            <person name="Orbach M.J."/>
            <person name="Galgiani J.N."/>
            <person name="Kirkland T.N."/>
            <person name="Cole G.T."/>
            <person name="Birren B.W."/>
            <person name="Henn M.R."/>
            <person name="Taylor J.W."/>
            <person name="Rounsley S.D."/>
        </authorList>
    </citation>
    <scope>GENOME REANNOTATION</scope>
    <source>
        <strain evidence="2">RS</strain>
    </source>
</reference>
<reference evidence="2" key="1">
    <citation type="journal article" date="2009" name="Genome Res.">
        <title>Comparative genomic analyses of the human fungal pathogens Coccidioides and their relatives.</title>
        <authorList>
            <person name="Sharpton T.J."/>
            <person name="Stajich J.E."/>
            <person name="Rounsley S.D."/>
            <person name="Gardner M.J."/>
            <person name="Wortman J.R."/>
            <person name="Jordar V.S."/>
            <person name="Maiti R."/>
            <person name="Kodira C.D."/>
            <person name="Neafsey D.E."/>
            <person name="Zeng Q."/>
            <person name="Hung C.-Y."/>
            <person name="McMahan C."/>
            <person name="Muszewska A."/>
            <person name="Grynberg M."/>
            <person name="Mandel M.A."/>
            <person name="Kellner E.M."/>
            <person name="Barker B.M."/>
            <person name="Galgiani J.N."/>
            <person name="Orbach M.J."/>
            <person name="Kirkland T.N."/>
            <person name="Cole G.T."/>
            <person name="Henn M.R."/>
            <person name="Birren B.W."/>
            <person name="Taylor J.W."/>
        </authorList>
    </citation>
    <scope>NUCLEOTIDE SEQUENCE [LARGE SCALE GENOMIC DNA]</scope>
    <source>
        <strain evidence="2">RS</strain>
    </source>
</reference>
<dbReference type="VEuPathDB" id="FungiDB:CIMG_01535"/>
<dbReference type="OrthoDB" id="10066232at2759"/>
<dbReference type="Proteomes" id="UP000001261">
    <property type="component" value="Unassembled WGS sequence"/>
</dbReference>
<evidence type="ECO:0000313" key="1">
    <source>
        <dbReference type="EMBL" id="EAS36181.1"/>
    </source>
</evidence>
<dbReference type="GeneID" id="4567459"/>
<accession>A0A0E1S528</accession>
<gene>
    <name evidence="1" type="ORF">CIMG_01535</name>
</gene>
<protein>
    <submittedName>
        <fullName evidence="1">Uncharacterized protein</fullName>
    </submittedName>
</protein>
<proteinExistence type="predicted"/>
<organism evidence="1 2">
    <name type="scientific">Coccidioides immitis (strain RS)</name>
    <name type="common">Valley fever fungus</name>
    <dbReference type="NCBI Taxonomy" id="246410"/>
    <lineage>
        <taxon>Eukaryota</taxon>
        <taxon>Fungi</taxon>
        <taxon>Dikarya</taxon>
        <taxon>Ascomycota</taxon>
        <taxon>Pezizomycotina</taxon>
        <taxon>Eurotiomycetes</taxon>
        <taxon>Eurotiomycetidae</taxon>
        <taxon>Onygenales</taxon>
        <taxon>Onygenaceae</taxon>
        <taxon>Coccidioides</taxon>
    </lineage>
</organism>
<dbReference type="InParanoid" id="A0A0E1S528"/>
<dbReference type="Pfam" id="PF08843">
    <property type="entry name" value="AbiEii"/>
    <property type="match status" value="1"/>
</dbReference>